<organism evidence="12 13">
    <name type="scientific">Parvularcula bermudensis (strain ATCC BAA-594 / HTCC2503 / KCTC 12087)</name>
    <dbReference type="NCBI Taxonomy" id="314260"/>
    <lineage>
        <taxon>Bacteria</taxon>
        <taxon>Pseudomonadati</taxon>
        <taxon>Pseudomonadota</taxon>
        <taxon>Alphaproteobacteria</taxon>
        <taxon>Parvularculales</taxon>
        <taxon>Parvularculaceae</taxon>
        <taxon>Parvularcula</taxon>
    </lineage>
</organism>
<dbReference type="HOGENOM" id="CLU_111016_6_1_5"/>
<dbReference type="PANTHER" id="PTHR12589:SF7">
    <property type="entry name" value="6-PYRUVOYL TETRAHYDROBIOPTERIN SYNTHASE"/>
    <property type="match status" value="1"/>
</dbReference>
<evidence type="ECO:0000256" key="6">
    <source>
        <dbReference type="ARBA" id="ARBA00018141"/>
    </source>
</evidence>
<keyword evidence="7" id="KW-0479">Metal-binding</keyword>
<dbReference type="SUPFAM" id="SSF55620">
    <property type="entry name" value="Tetrahydrobiopterin biosynthesis enzymes-like"/>
    <property type="match status" value="1"/>
</dbReference>
<dbReference type="Proteomes" id="UP000001302">
    <property type="component" value="Chromosome"/>
</dbReference>
<accession>E0TEJ4</accession>
<evidence type="ECO:0000313" key="13">
    <source>
        <dbReference type="Proteomes" id="UP000001302"/>
    </source>
</evidence>
<sequence>MTFLRDASPFPDFGMYYQSYSFFFEAAHELGEMKPEDSAHLYAEIHGHSFEVTVTLAAATIEPEGWIMDFAELKAACETVRGLLDHRLLNRIEGLSRPTLERLADFIIERLSPDLPALSEVEIARPSLNERLRRVR</sequence>
<dbReference type="PANTHER" id="PTHR12589">
    <property type="entry name" value="PYRUVOYL TETRAHYDROBIOPTERIN SYNTHASE"/>
    <property type="match status" value="1"/>
</dbReference>
<dbReference type="GO" id="GO:0046872">
    <property type="term" value="F:metal ion binding"/>
    <property type="evidence" value="ECO:0007669"/>
    <property type="project" value="UniProtKB-KW"/>
</dbReference>
<keyword evidence="9" id="KW-0456">Lyase</keyword>
<evidence type="ECO:0000256" key="4">
    <source>
        <dbReference type="ARBA" id="ARBA00008900"/>
    </source>
</evidence>
<evidence type="ECO:0000256" key="5">
    <source>
        <dbReference type="ARBA" id="ARBA00012982"/>
    </source>
</evidence>
<dbReference type="EC" id="4.1.2.50" evidence="5"/>
<evidence type="ECO:0000313" key="12">
    <source>
        <dbReference type="EMBL" id="ADM10466.1"/>
    </source>
</evidence>
<dbReference type="KEGG" id="pbr:PB2503_12119"/>
<evidence type="ECO:0000256" key="3">
    <source>
        <dbReference type="ARBA" id="ARBA00005061"/>
    </source>
</evidence>
<keyword evidence="13" id="KW-1185">Reference proteome</keyword>
<reference evidence="13" key="1">
    <citation type="submission" date="2010-08" db="EMBL/GenBank/DDBJ databases">
        <title>Genome sequence of Parvularcula bermudensis HTCC2503.</title>
        <authorList>
            <person name="Kang D.-M."/>
            <person name="Oh H.-M."/>
            <person name="Cho J.-C."/>
        </authorList>
    </citation>
    <scope>NUCLEOTIDE SEQUENCE [LARGE SCALE GENOMIC DNA]</scope>
    <source>
        <strain evidence="13">ATCC BAA-594 / HTCC2503 / KCTC 12087</strain>
    </source>
</reference>
<dbReference type="STRING" id="314260.PB2503_12119"/>
<evidence type="ECO:0000256" key="8">
    <source>
        <dbReference type="ARBA" id="ARBA00022833"/>
    </source>
</evidence>
<dbReference type="GO" id="GO:0070497">
    <property type="term" value="F:6-carboxytetrahydropterin synthase activity"/>
    <property type="evidence" value="ECO:0007669"/>
    <property type="project" value="UniProtKB-EC"/>
</dbReference>
<comment type="cofactor">
    <cofactor evidence="1">
        <name>Zn(2+)</name>
        <dbReference type="ChEBI" id="CHEBI:29105"/>
    </cofactor>
</comment>
<dbReference type="Gene3D" id="3.30.479.10">
    <property type="entry name" value="6-pyruvoyl tetrahydropterin synthase/QueD"/>
    <property type="match status" value="1"/>
</dbReference>
<evidence type="ECO:0000256" key="7">
    <source>
        <dbReference type="ARBA" id="ARBA00022723"/>
    </source>
</evidence>
<evidence type="ECO:0000256" key="9">
    <source>
        <dbReference type="ARBA" id="ARBA00023239"/>
    </source>
</evidence>
<dbReference type="UniPathway" id="UPA00391"/>
<comment type="similarity">
    <text evidence="4">Belongs to the PTPS family. QueD subfamily.</text>
</comment>
<comment type="pathway">
    <text evidence="3">Purine metabolism; 7-cyano-7-deazaguanine biosynthesis.</text>
</comment>
<dbReference type="AlphaFoldDB" id="E0TEJ4"/>
<evidence type="ECO:0000256" key="10">
    <source>
        <dbReference type="ARBA" id="ARBA00031449"/>
    </source>
</evidence>
<keyword evidence="8" id="KW-0862">Zinc</keyword>
<dbReference type="InterPro" id="IPR038418">
    <property type="entry name" value="6-PTP_synth/QueD_sf"/>
</dbReference>
<gene>
    <name evidence="12" type="ordered locus">PB2503_12119</name>
</gene>
<reference evidence="12 13" key="2">
    <citation type="journal article" date="2011" name="J. Bacteriol.">
        <title>Complete genome sequence of strain HTCC2503T of Parvularcula bermudensis, the type species of the order "Parvularculales" in the class Alphaproteobacteria.</title>
        <authorList>
            <person name="Oh H.M."/>
            <person name="Kang I."/>
            <person name="Vergin K.L."/>
            <person name="Kang D."/>
            <person name="Rhee K.H."/>
            <person name="Giovannoni S.J."/>
            <person name="Cho J.C."/>
        </authorList>
    </citation>
    <scope>NUCLEOTIDE SEQUENCE [LARGE SCALE GENOMIC DNA]</scope>
    <source>
        <strain evidence="13">ATCC BAA-594 / HTCC2503 / KCTC 12087</strain>
    </source>
</reference>
<evidence type="ECO:0000256" key="1">
    <source>
        <dbReference type="ARBA" id="ARBA00001947"/>
    </source>
</evidence>
<comment type="function">
    <text evidence="2">Catalyzes the conversion of 7,8-dihydroneopterin triphosphate (H2NTP) to 6-carboxy-5,6,7,8-tetrahydropterin (CPH4) and acetaldehyde.</text>
</comment>
<dbReference type="Pfam" id="PF01242">
    <property type="entry name" value="PTPS"/>
    <property type="match status" value="1"/>
</dbReference>
<dbReference type="InterPro" id="IPR007115">
    <property type="entry name" value="6-PTP_synth/QueD"/>
</dbReference>
<evidence type="ECO:0000256" key="2">
    <source>
        <dbReference type="ARBA" id="ARBA00002285"/>
    </source>
</evidence>
<protein>
    <recommendedName>
        <fullName evidence="6">6-carboxy-5,6,7,8-tetrahydropterin synthase</fullName>
        <ecNumber evidence="5">4.1.2.50</ecNumber>
    </recommendedName>
    <alternativeName>
        <fullName evidence="10">Queuosine biosynthesis protein QueD</fullName>
    </alternativeName>
</protein>
<dbReference type="EMBL" id="CP002156">
    <property type="protein sequence ID" value="ADM10466.1"/>
    <property type="molecule type" value="Genomic_DNA"/>
</dbReference>
<name>E0TEJ4_PARBH</name>
<dbReference type="eggNOG" id="COG0720">
    <property type="taxonomic scope" value="Bacteria"/>
</dbReference>
<dbReference type="OrthoDB" id="9804698at2"/>
<evidence type="ECO:0000256" key="11">
    <source>
        <dbReference type="ARBA" id="ARBA00048807"/>
    </source>
</evidence>
<comment type="catalytic activity">
    <reaction evidence="11">
        <text>7,8-dihydroneopterin 3'-triphosphate + H2O = 6-carboxy-5,6,7,8-tetrahydropterin + triphosphate + acetaldehyde + 2 H(+)</text>
        <dbReference type="Rhea" id="RHEA:27966"/>
        <dbReference type="ChEBI" id="CHEBI:15343"/>
        <dbReference type="ChEBI" id="CHEBI:15377"/>
        <dbReference type="ChEBI" id="CHEBI:15378"/>
        <dbReference type="ChEBI" id="CHEBI:18036"/>
        <dbReference type="ChEBI" id="CHEBI:58462"/>
        <dbReference type="ChEBI" id="CHEBI:61032"/>
        <dbReference type="EC" id="4.1.2.50"/>
    </reaction>
</comment>
<dbReference type="RefSeq" id="WP_013301440.1">
    <property type="nucleotide sequence ID" value="NC_014414.1"/>
</dbReference>
<proteinExistence type="inferred from homology"/>